<sequence length="263" mass="30310">MRAKEIIELMNNWALPILIDHWDNTGFQIGDENKEVNRILVALDLDMEVYEKAVKEDFDMIITHHPLIFKPINSIITSNYRGKLIHDLIRNEIVIYNAHTNLDQAENGVNDELAKLLELCNPTVLKLNDLVLESSYGYGKVGDIKEIELVDYIKQIKEKLNTDHLIVYGNQERKINRVAICGGSGSEFIYDAYKQKACIYITGDIKYHDAQLGAELGLTIIDAGHYHTEKVILPVIKEYLEKETNCNIYVEIWERPSPLYKIY</sequence>
<dbReference type="SUPFAM" id="SSF102705">
    <property type="entry name" value="NIF3 (NGG1p interacting factor 3)-like"/>
    <property type="match status" value="1"/>
</dbReference>
<evidence type="ECO:0000256" key="3">
    <source>
        <dbReference type="ARBA" id="ARBA00022723"/>
    </source>
</evidence>
<gene>
    <name evidence="4" type="ORF">NE686_11880</name>
</gene>
<dbReference type="InterPro" id="IPR036069">
    <property type="entry name" value="DUF34/NIF3_sf"/>
</dbReference>
<dbReference type="Pfam" id="PF01784">
    <property type="entry name" value="DUF34_NIF3"/>
    <property type="match status" value="1"/>
</dbReference>
<keyword evidence="3" id="KW-0479">Metal-binding</keyword>
<organism evidence="4 5">
    <name type="scientific">Tissierella carlieri</name>
    <dbReference type="NCBI Taxonomy" id="689904"/>
    <lineage>
        <taxon>Bacteria</taxon>
        <taxon>Bacillati</taxon>
        <taxon>Bacillota</taxon>
        <taxon>Tissierellia</taxon>
        <taxon>Tissierellales</taxon>
        <taxon>Tissierellaceae</taxon>
        <taxon>Tissierella</taxon>
    </lineage>
</organism>
<dbReference type="Gene3D" id="3.40.1390.30">
    <property type="entry name" value="NIF3 (NGG1p interacting factor 3)-like"/>
    <property type="match status" value="2"/>
</dbReference>
<dbReference type="Proteomes" id="UP001524478">
    <property type="component" value="Unassembled WGS sequence"/>
</dbReference>
<comment type="caution">
    <text evidence="4">The sequence shown here is derived from an EMBL/GenBank/DDBJ whole genome shotgun (WGS) entry which is preliminary data.</text>
</comment>
<dbReference type="PANTHER" id="PTHR13799:SF14">
    <property type="entry name" value="GTP CYCLOHYDROLASE 1 TYPE 2 HOMOLOG"/>
    <property type="match status" value="1"/>
</dbReference>
<keyword evidence="5" id="KW-1185">Reference proteome</keyword>
<proteinExistence type="inferred from homology"/>
<dbReference type="InterPro" id="IPR002678">
    <property type="entry name" value="DUF34/NIF3"/>
</dbReference>
<comment type="similarity">
    <text evidence="1">Belongs to the GTP cyclohydrolase I type 2/NIF3 family.</text>
</comment>
<dbReference type="PANTHER" id="PTHR13799">
    <property type="entry name" value="NGG1 INTERACTING FACTOR 3"/>
    <property type="match status" value="1"/>
</dbReference>
<dbReference type="RefSeq" id="WP_256311660.1">
    <property type="nucleotide sequence ID" value="NZ_JANGAC010000008.1"/>
</dbReference>
<dbReference type="NCBIfam" id="TIGR00486">
    <property type="entry name" value="YbgI_SA1388"/>
    <property type="match status" value="1"/>
</dbReference>
<evidence type="ECO:0000256" key="2">
    <source>
        <dbReference type="ARBA" id="ARBA00022112"/>
    </source>
</evidence>
<evidence type="ECO:0000313" key="5">
    <source>
        <dbReference type="Proteomes" id="UP001524478"/>
    </source>
</evidence>
<evidence type="ECO:0000313" key="4">
    <source>
        <dbReference type="EMBL" id="MCQ4923791.1"/>
    </source>
</evidence>
<dbReference type="EMBL" id="JANGAC010000008">
    <property type="protein sequence ID" value="MCQ4923791.1"/>
    <property type="molecule type" value="Genomic_DNA"/>
</dbReference>
<protein>
    <recommendedName>
        <fullName evidence="2">GTP cyclohydrolase 1 type 2 homolog</fullName>
    </recommendedName>
</protein>
<accession>A0ABT1SBE0</accession>
<evidence type="ECO:0000256" key="1">
    <source>
        <dbReference type="ARBA" id="ARBA00006964"/>
    </source>
</evidence>
<name>A0ABT1SBE0_9FIRM</name>
<reference evidence="4 5" key="1">
    <citation type="submission" date="2022-06" db="EMBL/GenBank/DDBJ databases">
        <title>Isolation of gut microbiota from human fecal samples.</title>
        <authorList>
            <person name="Pamer E.G."/>
            <person name="Barat B."/>
            <person name="Waligurski E."/>
            <person name="Medina S."/>
            <person name="Paddock L."/>
            <person name="Mostad J."/>
        </authorList>
    </citation>
    <scope>NUCLEOTIDE SEQUENCE [LARGE SCALE GENOMIC DNA]</scope>
    <source>
        <strain evidence="4 5">DFI.7.95</strain>
    </source>
</reference>